<feature type="coiled-coil region" evidence="6">
    <location>
        <begin position="211"/>
        <end position="274"/>
    </location>
</feature>
<keyword evidence="5" id="KW-0802">TPR repeat</keyword>
<evidence type="ECO:0000259" key="7">
    <source>
        <dbReference type="PROSITE" id="PS50865"/>
    </source>
</evidence>
<evidence type="ECO:0000256" key="1">
    <source>
        <dbReference type="ARBA" id="ARBA00022723"/>
    </source>
</evidence>
<keyword evidence="6" id="KW-0175">Coiled coil</keyword>
<dbReference type="PANTHER" id="PTHR47691:SF3">
    <property type="entry name" value="HTH-TYPE TRANSCRIPTIONAL REGULATOR RV0890C-RELATED"/>
    <property type="match status" value="1"/>
</dbReference>
<dbReference type="SUPFAM" id="SSF144232">
    <property type="entry name" value="HIT/MYND zinc finger-like"/>
    <property type="match status" value="1"/>
</dbReference>
<proteinExistence type="predicted"/>
<accession>A0ABN8P2F0</accession>
<dbReference type="PRINTS" id="PR00364">
    <property type="entry name" value="DISEASERSIST"/>
</dbReference>
<dbReference type="InterPro" id="IPR039448">
    <property type="entry name" value="Beta_helix"/>
</dbReference>
<dbReference type="Gene3D" id="6.10.140.2220">
    <property type="match status" value="1"/>
</dbReference>
<dbReference type="Pfam" id="PF01753">
    <property type="entry name" value="zf-MYND"/>
    <property type="match status" value="1"/>
</dbReference>
<dbReference type="Proteomes" id="UP001159405">
    <property type="component" value="Unassembled WGS sequence"/>
</dbReference>
<feature type="repeat" description="TPR" evidence="5">
    <location>
        <begin position="881"/>
        <end position="914"/>
    </location>
</feature>
<evidence type="ECO:0000256" key="6">
    <source>
        <dbReference type="SAM" id="Coils"/>
    </source>
</evidence>
<evidence type="ECO:0000256" key="3">
    <source>
        <dbReference type="ARBA" id="ARBA00022833"/>
    </source>
</evidence>
<dbReference type="InterPro" id="IPR002182">
    <property type="entry name" value="NB-ARC"/>
</dbReference>
<dbReference type="Gene3D" id="1.25.40.10">
    <property type="entry name" value="Tetratricopeptide repeat domain"/>
    <property type="match status" value="1"/>
</dbReference>
<dbReference type="SUPFAM" id="SSF48452">
    <property type="entry name" value="TPR-like"/>
    <property type="match status" value="1"/>
</dbReference>
<dbReference type="PROSITE" id="PS50005">
    <property type="entry name" value="TPR"/>
    <property type="match status" value="1"/>
</dbReference>
<gene>
    <name evidence="8" type="ORF">PLOB_00035080</name>
</gene>
<evidence type="ECO:0000256" key="4">
    <source>
        <dbReference type="PROSITE-ProRule" id="PRU00134"/>
    </source>
</evidence>
<evidence type="ECO:0000313" key="9">
    <source>
        <dbReference type="Proteomes" id="UP001159405"/>
    </source>
</evidence>
<evidence type="ECO:0000313" key="8">
    <source>
        <dbReference type="EMBL" id="CAH3131323.1"/>
    </source>
</evidence>
<keyword evidence="3" id="KW-0862">Zinc</keyword>
<feature type="domain" description="MYND-type" evidence="7">
    <location>
        <begin position="1381"/>
        <end position="1419"/>
    </location>
</feature>
<dbReference type="SUPFAM" id="SSF52540">
    <property type="entry name" value="P-loop containing nucleoside triphosphate hydrolases"/>
    <property type="match status" value="1"/>
</dbReference>
<dbReference type="Gene3D" id="2.160.20.10">
    <property type="entry name" value="Single-stranded right-handed beta-helix, Pectin lyase-like"/>
    <property type="match status" value="2"/>
</dbReference>
<protein>
    <recommendedName>
        <fullName evidence="7">MYND-type domain-containing protein</fullName>
    </recommendedName>
</protein>
<dbReference type="SUPFAM" id="SSF51126">
    <property type="entry name" value="Pectin lyase-like"/>
    <property type="match status" value="1"/>
</dbReference>
<evidence type="ECO:0000256" key="5">
    <source>
        <dbReference type="PROSITE-ProRule" id="PRU00339"/>
    </source>
</evidence>
<dbReference type="InterPro" id="IPR027417">
    <property type="entry name" value="P-loop_NTPase"/>
</dbReference>
<dbReference type="InterPro" id="IPR011990">
    <property type="entry name" value="TPR-like_helical_dom_sf"/>
</dbReference>
<dbReference type="PROSITE" id="PS50865">
    <property type="entry name" value="ZF_MYND_2"/>
    <property type="match status" value="1"/>
</dbReference>
<dbReference type="SMART" id="SM00710">
    <property type="entry name" value="PbH1"/>
    <property type="match status" value="8"/>
</dbReference>
<keyword evidence="9" id="KW-1185">Reference proteome</keyword>
<dbReference type="InterPro" id="IPR012334">
    <property type="entry name" value="Pectin_lyas_fold"/>
</dbReference>
<dbReference type="InterPro" id="IPR011050">
    <property type="entry name" value="Pectin_lyase_fold/virulence"/>
</dbReference>
<dbReference type="EMBL" id="CALNXK010000049">
    <property type="protein sequence ID" value="CAH3131323.1"/>
    <property type="molecule type" value="Genomic_DNA"/>
</dbReference>
<dbReference type="InterPro" id="IPR002893">
    <property type="entry name" value="Znf_MYND"/>
</dbReference>
<name>A0ABN8P2F0_9CNID</name>
<dbReference type="Pfam" id="PF00931">
    <property type="entry name" value="NB-ARC"/>
    <property type="match status" value="1"/>
</dbReference>
<dbReference type="InterPro" id="IPR019734">
    <property type="entry name" value="TPR_rpt"/>
</dbReference>
<dbReference type="SMART" id="SM00028">
    <property type="entry name" value="TPR"/>
    <property type="match status" value="2"/>
</dbReference>
<reference evidence="8 9" key="1">
    <citation type="submission" date="2022-05" db="EMBL/GenBank/DDBJ databases">
        <authorList>
            <consortium name="Genoscope - CEA"/>
            <person name="William W."/>
        </authorList>
    </citation>
    <scope>NUCLEOTIDE SEQUENCE [LARGE SCALE GENOMIC DNA]</scope>
</reference>
<evidence type="ECO:0000256" key="2">
    <source>
        <dbReference type="ARBA" id="ARBA00022771"/>
    </source>
</evidence>
<dbReference type="PANTHER" id="PTHR47691">
    <property type="entry name" value="REGULATOR-RELATED"/>
    <property type="match status" value="1"/>
</dbReference>
<dbReference type="Gene3D" id="3.40.50.300">
    <property type="entry name" value="P-loop containing nucleotide triphosphate hydrolases"/>
    <property type="match status" value="1"/>
</dbReference>
<dbReference type="InterPro" id="IPR006626">
    <property type="entry name" value="PbH1"/>
</dbReference>
<organism evidence="8 9">
    <name type="scientific">Porites lobata</name>
    <dbReference type="NCBI Taxonomy" id="104759"/>
    <lineage>
        <taxon>Eukaryota</taxon>
        <taxon>Metazoa</taxon>
        <taxon>Cnidaria</taxon>
        <taxon>Anthozoa</taxon>
        <taxon>Hexacorallia</taxon>
        <taxon>Scleractinia</taxon>
        <taxon>Fungiina</taxon>
        <taxon>Poritidae</taxon>
        <taxon>Porites</taxon>
    </lineage>
</organism>
<comment type="caution">
    <text evidence="8">The sequence shown here is derived from an EMBL/GenBank/DDBJ whole genome shotgun (WGS) entry which is preliminary data.</text>
</comment>
<keyword evidence="1" id="KW-0479">Metal-binding</keyword>
<keyword evidence="2 4" id="KW-0863">Zinc-finger</keyword>
<sequence length="1569" mass="178930">MASPSSASSQEQRRWLVVGIALHHVLTPCLRDKIKGELTTFYQNLVRHCGLDKQKYPFHMKCIPPSTVNLNYESINNNHTVPNSSFYDYCVKDEVSLAKLFMKPFMAQFNAFDDAFDSSAALAVLSAALPFASVKLIAEDVRLNVRNEWAHCDFTIWTQGHYDVCFDLMEALVANLGFPSADETRILDELRLWRTQGLEICLGKTVDDNLLQVMRKEVQQLSDSLDDFKDKDAKDIKSICSTLALFKSELNRAIQVLKNQHQRMQSTCMELRKNQDMIKEEISSKDRDQREMLRISELHWETRQQQVDDICKTLEVRSQVMKKDLEMLKLDILTTTVNSMPRSDDSSEIVFDAPEKIKWFTGREEEFESLERCLPLKEHNKLKMAAICGLGGCGKSTLATHFAWKREQEYEGGVFWISMEDDRKFENSVNDLAFRLGIEANSFDFTLSKLLTKISKQQKSWLMVLDDVDQLHLSENMHTVLSGRWKRRAGGDILLTTRREPKEVCGSVDIDPSCCIELFSFSEEEAKEFLLVRCGCADTENELVLDDIDELIRELGCLPLALEQAGAHIKALQCSIKDYLQAYRIQRLQLLSQHPRAKPSWEYESKNRLAVHTTWLLNFEYVKKSPRGELASIFLKASAFFASNEINEELVICEVLSTDQSCNLPLVKNQIVDILTKFSLFQRKSCRSLRLHRLVQEVIRNEMSIQETVTSMLTAVKLLYRAFRGGHSPDEIPSYITSSELEQPSAFITNKSLFYLWSKLATHASALQHHLKTLLYQQDIDREVKAVVLRYETSRVIYENAVHLSVHGHQVEAKEAERLAFSIFDSCPNAEGPMSKEDLTKLFPLVLPLNQMIKKTVVYSSRPPIECAKHAQDPSEHSRAIDDLRLQGNTFFKQGRFKEAVEAYTSALEVYEKGMRPDPRLLNNRATTYLKLSNYKSSLQDSEDYIEILPTCWKGYTRKALALKGLGLRDYASSTAAIAYNYNVTCCRRYEPFANVFKALDGRWEVVASSESLQRSMERTGKEFSERKIILLRNGQYDLHDTADITEIALVALENRSDVTINCNNPSLRKKCFFHKIAFTANLSICVVPDAHVEFHKCIFRNRTSDVMVVYIDRASAKFIECTVKDSKGSGIAVNGQNSSAFLTKCEISGHGSADNAFAYGIRVFNQGSLLVSDSRIYGNVRGIWVDEARVGIPAKTVIITDCEIYDNKYEGVVAGGCKWVSHDFAVVIMRRNKIYHNGTIGIRVTFNINDILVENNKVFENLWWGVCVHNNAGGVYKSNEICNNKMGGIRFGYQAPGKPPCVVINNYIHDNCGPALYEGLRYSENYSFSEELRECFWRGVFSEGNVSLPNMVLAEVSSNHCVQNDNGQKSFKPAAVMTHCVFCFRRDLKLKPCKRCMTATYCGKNCQKLHWQKHQYTCKATGQRNTIEVKVAEGFPNDGSYHVTFNKSHSSLAPSGPDYYPPPPKDGSRFVVKIQTSETDEFGGLVTDSRGLLSDEQDPNKARMLLYDRSHHVHFRVSCKPQLFHLIMECGMMGKRMTFTKKLYCWAAFQDAKTLRIFTHEFPEVQEW</sequence>
<dbReference type="Pfam" id="PF13229">
    <property type="entry name" value="Beta_helix"/>
    <property type="match status" value="1"/>
</dbReference>